<dbReference type="PANTHER" id="PTHR12801">
    <property type="entry name" value="RNA EXONUCLEASE REXO1 / RECO3 FAMILY MEMBER-RELATED"/>
    <property type="match status" value="1"/>
</dbReference>
<dbReference type="GO" id="GO:0003676">
    <property type="term" value="F:nucleic acid binding"/>
    <property type="evidence" value="ECO:0007669"/>
    <property type="project" value="InterPro"/>
</dbReference>
<dbReference type="SUPFAM" id="SSF53098">
    <property type="entry name" value="Ribonuclease H-like"/>
    <property type="match status" value="1"/>
</dbReference>
<evidence type="ECO:0000313" key="6">
    <source>
        <dbReference type="EMBL" id="OEU09951.1"/>
    </source>
</evidence>
<dbReference type="KEGG" id="fcy:FRACYDRAFT_194226"/>
<dbReference type="SMART" id="SM00479">
    <property type="entry name" value="EXOIII"/>
    <property type="match status" value="1"/>
</dbReference>
<dbReference type="EMBL" id="KV784373">
    <property type="protein sequence ID" value="OEU09951.1"/>
    <property type="molecule type" value="Genomic_DNA"/>
</dbReference>
<dbReference type="InterPro" id="IPR036397">
    <property type="entry name" value="RNaseH_sf"/>
</dbReference>
<dbReference type="PANTHER" id="PTHR12801:SF45">
    <property type="entry name" value="RNA EXONUCLEASE 4"/>
    <property type="match status" value="1"/>
</dbReference>
<gene>
    <name evidence="6" type="ORF">FRACYDRAFT_194226</name>
</gene>
<dbReference type="InterPro" id="IPR012337">
    <property type="entry name" value="RNaseH-like_sf"/>
</dbReference>
<evidence type="ECO:0000259" key="5">
    <source>
        <dbReference type="SMART" id="SM00479"/>
    </source>
</evidence>
<dbReference type="GO" id="GO:0006364">
    <property type="term" value="P:rRNA processing"/>
    <property type="evidence" value="ECO:0007669"/>
    <property type="project" value="UniProtKB-KW"/>
</dbReference>
<dbReference type="OrthoDB" id="16516at2759"/>
<keyword evidence="6" id="KW-0269">Exonuclease</keyword>
<accession>A0A1E7EVE8</accession>
<keyword evidence="2" id="KW-0540">Nuclease</keyword>
<dbReference type="GO" id="GO:0005634">
    <property type="term" value="C:nucleus"/>
    <property type="evidence" value="ECO:0007669"/>
    <property type="project" value="TreeGrafter"/>
</dbReference>
<evidence type="ECO:0000256" key="2">
    <source>
        <dbReference type="ARBA" id="ARBA00022722"/>
    </source>
</evidence>
<keyword evidence="7" id="KW-1185">Reference proteome</keyword>
<proteinExistence type="predicted"/>
<organism evidence="6 7">
    <name type="scientific">Fragilariopsis cylindrus CCMP1102</name>
    <dbReference type="NCBI Taxonomy" id="635003"/>
    <lineage>
        <taxon>Eukaryota</taxon>
        <taxon>Sar</taxon>
        <taxon>Stramenopiles</taxon>
        <taxon>Ochrophyta</taxon>
        <taxon>Bacillariophyta</taxon>
        <taxon>Bacillariophyceae</taxon>
        <taxon>Bacillariophycidae</taxon>
        <taxon>Bacillariales</taxon>
        <taxon>Bacillariaceae</taxon>
        <taxon>Fragilariopsis</taxon>
    </lineage>
</organism>
<protein>
    <submittedName>
        <fullName evidence="6">Exonuclease</fullName>
    </submittedName>
</protein>
<name>A0A1E7EVE8_9STRA</name>
<dbReference type="Pfam" id="PF00929">
    <property type="entry name" value="RNase_T"/>
    <property type="match status" value="1"/>
</dbReference>
<dbReference type="GO" id="GO:0004527">
    <property type="term" value="F:exonuclease activity"/>
    <property type="evidence" value="ECO:0007669"/>
    <property type="project" value="UniProtKB-KW"/>
</dbReference>
<sequence length="194" mass="22489">KARYLALDCEMVGVGRGGKGSSVARVTLVDWDGRIVWDEFVRQEQEVTDYRTFVSGITPLDMEVATLTFDECRQKVQALISDKILVGHALKNDMRALNITHPWYITRDTAKYEPFMKTRFDDAILWPRKLKDLAFEKLQGRQIQREGEPHSAQEDAAAAMALYRTVRTKWEKIMDYKISKTKEVEQKRITTTTR</sequence>
<dbReference type="AlphaFoldDB" id="A0A1E7EVE8"/>
<dbReference type="InterPro" id="IPR013520">
    <property type="entry name" value="Ribonucl_H"/>
</dbReference>
<feature type="domain" description="Exonuclease" evidence="5">
    <location>
        <begin position="3"/>
        <end position="172"/>
    </location>
</feature>
<keyword evidence="3" id="KW-0378">Hydrolase</keyword>
<evidence type="ECO:0000256" key="3">
    <source>
        <dbReference type="ARBA" id="ARBA00022801"/>
    </source>
</evidence>
<evidence type="ECO:0000256" key="1">
    <source>
        <dbReference type="ARBA" id="ARBA00022552"/>
    </source>
</evidence>
<reference evidence="6 7" key="1">
    <citation type="submission" date="2016-09" db="EMBL/GenBank/DDBJ databases">
        <title>Extensive genetic diversity and differential bi-allelic expression allows diatom success in the polar Southern Ocean.</title>
        <authorList>
            <consortium name="DOE Joint Genome Institute"/>
            <person name="Mock T."/>
            <person name="Otillar R.P."/>
            <person name="Strauss J."/>
            <person name="Dupont C."/>
            <person name="Frickenhaus S."/>
            <person name="Maumus F."/>
            <person name="Mcmullan M."/>
            <person name="Sanges R."/>
            <person name="Schmutz J."/>
            <person name="Toseland A."/>
            <person name="Valas R."/>
            <person name="Veluchamy A."/>
            <person name="Ward B.J."/>
            <person name="Allen A."/>
            <person name="Barry K."/>
            <person name="Falciatore A."/>
            <person name="Ferrante M."/>
            <person name="Fortunato A.E."/>
            <person name="Gloeckner G."/>
            <person name="Gruber A."/>
            <person name="Hipkin R."/>
            <person name="Janech M."/>
            <person name="Kroth P."/>
            <person name="Leese F."/>
            <person name="Lindquist E."/>
            <person name="Lyon B.R."/>
            <person name="Martin J."/>
            <person name="Mayer C."/>
            <person name="Parker M."/>
            <person name="Quesneville H."/>
            <person name="Raymond J."/>
            <person name="Uhlig C."/>
            <person name="Valentin K.U."/>
            <person name="Worden A.Z."/>
            <person name="Armbrust E.V."/>
            <person name="Bowler C."/>
            <person name="Green B."/>
            <person name="Moulton V."/>
            <person name="Van Oosterhout C."/>
            <person name="Grigoriev I."/>
        </authorList>
    </citation>
    <scope>NUCLEOTIDE SEQUENCE [LARGE SCALE GENOMIC DNA]</scope>
    <source>
        <strain evidence="6 7">CCMP1102</strain>
    </source>
</reference>
<feature type="non-terminal residue" evidence="6">
    <location>
        <position position="1"/>
    </location>
</feature>
<dbReference type="InterPro" id="IPR047021">
    <property type="entry name" value="REXO1/3/4-like"/>
</dbReference>
<dbReference type="Proteomes" id="UP000095751">
    <property type="component" value="Unassembled WGS sequence"/>
</dbReference>
<evidence type="ECO:0000256" key="4">
    <source>
        <dbReference type="ARBA" id="ARBA00025599"/>
    </source>
</evidence>
<evidence type="ECO:0000313" key="7">
    <source>
        <dbReference type="Proteomes" id="UP000095751"/>
    </source>
</evidence>
<keyword evidence="1" id="KW-0698">rRNA processing</keyword>
<comment type="function">
    <text evidence="4">Exoribonuclease involved in ribosome biosynthesis. Involved in the processing of ITS1, the internal transcribed spacer localized between the 18S and 5.8S rRNAs.</text>
</comment>
<dbReference type="InParanoid" id="A0A1E7EVE8"/>
<dbReference type="Gene3D" id="3.30.420.10">
    <property type="entry name" value="Ribonuclease H-like superfamily/Ribonuclease H"/>
    <property type="match status" value="1"/>
</dbReference>